<dbReference type="NCBIfam" id="NF005559">
    <property type="entry name" value="PRK07231.1"/>
    <property type="match status" value="1"/>
</dbReference>
<dbReference type="InterPro" id="IPR050259">
    <property type="entry name" value="SDR"/>
</dbReference>
<dbReference type="PANTHER" id="PTHR42879">
    <property type="entry name" value="3-OXOACYL-(ACYL-CARRIER-PROTEIN) REDUCTASE"/>
    <property type="match status" value="1"/>
</dbReference>
<dbReference type="Gene3D" id="3.40.50.720">
    <property type="entry name" value="NAD(P)-binding Rossmann-like Domain"/>
    <property type="match status" value="1"/>
</dbReference>
<dbReference type="Pfam" id="PF13561">
    <property type="entry name" value="adh_short_C2"/>
    <property type="match status" value="1"/>
</dbReference>
<organism evidence="2 3">
    <name type="scientific">Tectimicrobiota bacterium</name>
    <dbReference type="NCBI Taxonomy" id="2528274"/>
    <lineage>
        <taxon>Bacteria</taxon>
        <taxon>Pseudomonadati</taxon>
        <taxon>Nitrospinota/Tectimicrobiota group</taxon>
        <taxon>Candidatus Tectimicrobiota</taxon>
    </lineage>
</organism>
<reference evidence="2" key="1">
    <citation type="submission" date="2020-07" db="EMBL/GenBank/DDBJ databases">
        <title>Huge and variable diversity of episymbiotic CPR bacteria and DPANN archaea in groundwater ecosystems.</title>
        <authorList>
            <person name="He C.Y."/>
            <person name="Keren R."/>
            <person name="Whittaker M."/>
            <person name="Farag I.F."/>
            <person name="Doudna J."/>
            <person name="Cate J.H.D."/>
            <person name="Banfield J.F."/>
        </authorList>
    </citation>
    <scope>NUCLEOTIDE SEQUENCE</scope>
    <source>
        <strain evidence="2">NC_groundwater_672_Ag_B-0.1um_62_36</strain>
    </source>
</reference>
<dbReference type="PANTHER" id="PTHR42879:SF2">
    <property type="entry name" value="3-OXOACYL-[ACYL-CARRIER-PROTEIN] REDUCTASE FABG"/>
    <property type="match status" value="1"/>
</dbReference>
<name>A0A932CL95_UNCTE</name>
<dbReference type="FunFam" id="3.40.50.720:FF:000084">
    <property type="entry name" value="Short-chain dehydrogenase reductase"/>
    <property type="match status" value="1"/>
</dbReference>
<dbReference type="NCBIfam" id="NF009466">
    <property type="entry name" value="PRK12826.1-2"/>
    <property type="match status" value="1"/>
</dbReference>
<proteinExistence type="inferred from homology"/>
<dbReference type="Proteomes" id="UP000769766">
    <property type="component" value="Unassembled WGS sequence"/>
</dbReference>
<dbReference type="InterPro" id="IPR036291">
    <property type="entry name" value="NAD(P)-bd_dom_sf"/>
</dbReference>
<accession>A0A932CL95</accession>
<protein>
    <submittedName>
        <fullName evidence="2">3-oxoacyl-ACP reductase FabG</fullName>
    </submittedName>
</protein>
<evidence type="ECO:0000313" key="3">
    <source>
        <dbReference type="Proteomes" id="UP000769766"/>
    </source>
</evidence>
<dbReference type="AlphaFoldDB" id="A0A932CL95"/>
<comment type="caution">
    <text evidence="2">The sequence shown here is derived from an EMBL/GenBank/DDBJ whole genome shotgun (WGS) entry which is preliminary data.</text>
</comment>
<evidence type="ECO:0000313" key="2">
    <source>
        <dbReference type="EMBL" id="MBI2875259.1"/>
    </source>
</evidence>
<dbReference type="PRINTS" id="PR00081">
    <property type="entry name" value="GDHRDH"/>
</dbReference>
<dbReference type="SUPFAM" id="SSF51735">
    <property type="entry name" value="NAD(P)-binding Rossmann-fold domains"/>
    <property type="match status" value="1"/>
</dbReference>
<gene>
    <name evidence="2" type="ORF">HYY20_00065</name>
</gene>
<evidence type="ECO:0000256" key="1">
    <source>
        <dbReference type="ARBA" id="ARBA00006484"/>
    </source>
</evidence>
<sequence length="247" mass="26609">MRLKDKVAIVTGGGQGIGQGIALKFAEEGADLLLFDLNPTTLQETAGAIQALGRKVVTVPGSVTRQEDVDRMVEVCLKEFGRIDILVNNAGIDRPATLLKYTEERWDQIMEVNLKGVFRCTQAVAQRMAERRYGKIVNISSDAGKTGFWGETAYCAAKSGVIGLTRVSALELAKKGINVNAICPGLIDTALSRTIPESLRQRMASEAPRGRVGTPRDIGNLAAFLASDEADFITGQSISCDGGWIMY</sequence>
<comment type="similarity">
    <text evidence="1">Belongs to the short-chain dehydrogenases/reductases (SDR) family.</text>
</comment>
<dbReference type="PRINTS" id="PR00080">
    <property type="entry name" value="SDRFAMILY"/>
</dbReference>
<dbReference type="InterPro" id="IPR002347">
    <property type="entry name" value="SDR_fam"/>
</dbReference>
<dbReference type="EMBL" id="JACPRF010000002">
    <property type="protein sequence ID" value="MBI2875259.1"/>
    <property type="molecule type" value="Genomic_DNA"/>
</dbReference>